<dbReference type="Proteomes" id="UP000235293">
    <property type="component" value="Unassembled WGS sequence"/>
</dbReference>
<organism evidence="2 4">
    <name type="scientific">Gardnerella swidsinskii</name>
    <dbReference type="NCBI Taxonomy" id="2792979"/>
    <lineage>
        <taxon>Bacteria</taxon>
        <taxon>Bacillati</taxon>
        <taxon>Actinomycetota</taxon>
        <taxon>Actinomycetes</taxon>
        <taxon>Bifidobacteriales</taxon>
        <taxon>Bifidobacteriaceae</taxon>
        <taxon>Gardnerella</taxon>
    </lineage>
</organism>
<evidence type="ECO:0000313" key="1">
    <source>
        <dbReference type="EMBL" id="APW18337.1"/>
    </source>
</evidence>
<reference evidence="2 4" key="3">
    <citation type="submission" date="2017-09" db="EMBL/GenBank/DDBJ databases">
        <title>Bacterial strain isolated from the female urinary microbiota.</title>
        <authorList>
            <person name="Thomas-White K."/>
            <person name="Kumar N."/>
            <person name="Forster S."/>
            <person name="Putonti C."/>
            <person name="Lawley T."/>
            <person name="Wolfe A.J."/>
        </authorList>
    </citation>
    <scope>NUCLEOTIDE SEQUENCE [LARGE SCALE GENOMIC DNA]</scope>
    <source>
        <strain evidence="2 4">UMB0411</strain>
    </source>
</reference>
<dbReference type="GeneID" id="95681447"/>
<evidence type="ECO:0000313" key="4">
    <source>
        <dbReference type="Proteomes" id="UP000235293"/>
    </source>
</evidence>
<evidence type="ECO:0000313" key="3">
    <source>
        <dbReference type="Proteomes" id="UP000186260"/>
    </source>
</evidence>
<dbReference type="EMBL" id="PNGY01000001">
    <property type="protein sequence ID" value="PMC55138.1"/>
    <property type="molecule type" value="Genomic_DNA"/>
</dbReference>
<protein>
    <submittedName>
        <fullName evidence="2">Uncharacterized protein</fullName>
    </submittedName>
</protein>
<proteinExistence type="predicted"/>
<name>A0A9X7FFC0_9BIFI</name>
<keyword evidence="3" id="KW-1185">Reference proteome</keyword>
<accession>A0A9X7FFC0</accession>
<dbReference type="EMBL" id="CP019058">
    <property type="protein sequence ID" value="APW18337.1"/>
    <property type="molecule type" value="Genomic_DNA"/>
</dbReference>
<dbReference type="AlphaFoldDB" id="A0A9X7FFC0"/>
<reference evidence="1" key="2">
    <citation type="submission" date="2017-01" db="EMBL/GenBank/DDBJ databases">
        <authorList>
            <person name="Timinskas A."/>
        </authorList>
    </citation>
    <scope>NUCLEOTIDE SEQUENCE</scope>
    <source>
        <strain evidence="1">GV37</strain>
    </source>
</reference>
<reference evidence="1" key="4">
    <citation type="journal article" date="2021" name="Pathogens">
        <title>Discrimination of Gardnerella Species by Combining MALDI-TOF Protein Profile, Chaperonin cpn60 Sequences, and Phenotypic Characteristics.</title>
        <authorList>
            <person name="Bulavaite A."/>
            <person name="Maier T."/>
            <person name="Pleckaityte M."/>
        </authorList>
    </citation>
    <scope>NUCLEOTIDE SEQUENCE</scope>
    <source>
        <strain evidence="1">GV37</strain>
    </source>
</reference>
<dbReference type="Proteomes" id="UP000186260">
    <property type="component" value="Chromosome"/>
</dbReference>
<gene>
    <name evidence="1" type="ORF">BVL65_01660</name>
    <name evidence="2" type="ORF">CJ213_03280</name>
</gene>
<dbReference type="RefSeq" id="WP_004109607.1">
    <property type="nucleotide sequence ID" value="NZ_CP019058.1"/>
</dbReference>
<evidence type="ECO:0000313" key="2">
    <source>
        <dbReference type="EMBL" id="PMC55138.1"/>
    </source>
</evidence>
<reference evidence="3" key="1">
    <citation type="submission" date="2017-01" db="EMBL/GenBank/DDBJ databases">
        <title>Gardnerella vaginalis bacteremia associated with severe acute encephalopathy in a young female patient: Case Report and characterization of the isolate.</title>
        <authorList>
            <person name="Tankovic J."/>
            <person name="Timinskas A."/>
            <person name="Zilnyte M."/>
            <person name="Janulaitiene M."/>
            <person name="Zvirbliene A."/>
            <person name="Pleckaityte M."/>
        </authorList>
    </citation>
    <scope>NUCLEOTIDE SEQUENCE [LARGE SCALE GENOMIC DNA]</scope>
    <source>
        <strain evidence="3">GV37</strain>
    </source>
</reference>
<sequence length="218" mass="23414">MSKSNASSMNASKMGALNMNSSSVNNSSHSKLLVVLTSAAVIVVLALISAFMWPGWALNHENVASKNHMVMPKTPSIPSKPLPASSTALLKAMPDSVLDFARVDAIPSATWTESSPLEEYSVKYSTGQPDGEVSVTVAQWSNRDSANKQYEALVDGLKGSDIASGKIQVSGKTSGSYVLRNDENDKSQASALWQNDTAVFEVNGAKQAVERFYHRFPM</sequence>